<dbReference type="Proteomes" id="UP001223016">
    <property type="component" value="Unassembled WGS sequence"/>
</dbReference>
<accession>A0ABT9CKY8</accession>
<dbReference type="RefSeq" id="WP_304574256.1">
    <property type="nucleotide sequence ID" value="NZ_JAUQOO010000003.1"/>
</dbReference>
<protein>
    <submittedName>
        <fullName evidence="1">CopG family transcriptional regulator</fullName>
    </submittedName>
</protein>
<evidence type="ECO:0000313" key="1">
    <source>
        <dbReference type="EMBL" id="MDO7926146.1"/>
    </source>
</evidence>
<gene>
    <name evidence="1" type="ORF">Q6A51_05105</name>
</gene>
<keyword evidence="2" id="KW-1185">Reference proteome</keyword>
<proteinExistence type="predicted"/>
<evidence type="ECO:0000313" key="2">
    <source>
        <dbReference type="Proteomes" id="UP001223016"/>
    </source>
</evidence>
<comment type="caution">
    <text evidence="1">The sequence shown here is derived from an EMBL/GenBank/DDBJ whole genome shotgun (WGS) entry which is preliminary data.</text>
</comment>
<organism evidence="1 2">
    <name type="scientific">Pseudomonas serbiensis</name>
    <dbReference type="NCBI Taxonomy" id="3064350"/>
    <lineage>
        <taxon>Bacteria</taxon>
        <taxon>Pseudomonadati</taxon>
        <taxon>Pseudomonadota</taxon>
        <taxon>Gammaproteobacteria</taxon>
        <taxon>Pseudomonadales</taxon>
        <taxon>Pseudomonadaceae</taxon>
        <taxon>Pseudomonas</taxon>
    </lineage>
</organism>
<reference evidence="1 2" key="1">
    <citation type="submission" date="2023-07" db="EMBL/GenBank/DDBJ databases">
        <title>Identification of four novel Pseudomonas species associated with bacterial leaf spot of cucurbits.</title>
        <authorList>
            <person name="Fullem K.R."/>
        </authorList>
    </citation>
    <scope>NUCLEOTIDE SEQUENCE [LARGE SCALE GENOMIC DNA]</scope>
    <source>
        <strain evidence="1 2">KFB 138</strain>
    </source>
</reference>
<name>A0ABT9CKY8_9PSED</name>
<dbReference type="EMBL" id="JAUQOO010000003">
    <property type="protein sequence ID" value="MDO7926146.1"/>
    <property type="molecule type" value="Genomic_DNA"/>
</dbReference>
<sequence length="80" mass="8799">MAGISLNLPEDLSNCLTDLAKANGQSASYLAMDVLRDYIEHEKTLIAQIEQAVREADEGKFASDEQVAAMRAKRWSRDAG</sequence>